<feature type="domain" description="THIF-type NAD/FAD binding fold" evidence="2">
    <location>
        <begin position="15"/>
        <end position="335"/>
    </location>
</feature>
<dbReference type="PANTHER" id="PTHR10953">
    <property type="entry name" value="UBIQUITIN-ACTIVATING ENZYME E1"/>
    <property type="match status" value="1"/>
</dbReference>
<evidence type="ECO:0000256" key="1">
    <source>
        <dbReference type="ARBA" id="ARBA00005673"/>
    </source>
</evidence>
<dbReference type="InterPro" id="IPR000594">
    <property type="entry name" value="ThiF_NAD_FAD-bd"/>
</dbReference>
<accession>A0A7E4VGV9</accession>
<dbReference type="SUPFAM" id="SSF69572">
    <property type="entry name" value="Activating enzymes of the ubiquitin-like proteins"/>
    <property type="match status" value="1"/>
</dbReference>
<keyword evidence="3" id="KW-1185">Reference proteome</keyword>
<reference evidence="4" key="2">
    <citation type="submission" date="2020-10" db="UniProtKB">
        <authorList>
            <consortium name="WormBaseParasite"/>
        </authorList>
    </citation>
    <scope>IDENTIFICATION</scope>
</reference>
<evidence type="ECO:0000313" key="3">
    <source>
        <dbReference type="Proteomes" id="UP000492821"/>
    </source>
</evidence>
<organism evidence="3 4">
    <name type="scientific">Panagrellus redivivus</name>
    <name type="common">Microworm</name>
    <dbReference type="NCBI Taxonomy" id="6233"/>
    <lineage>
        <taxon>Eukaryota</taxon>
        <taxon>Metazoa</taxon>
        <taxon>Ecdysozoa</taxon>
        <taxon>Nematoda</taxon>
        <taxon>Chromadorea</taxon>
        <taxon>Rhabditida</taxon>
        <taxon>Tylenchina</taxon>
        <taxon>Panagrolaimomorpha</taxon>
        <taxon>Panagrolaimoidea</taxon>
        <taxon>Panagrolaimidae</taxon>
        <taxon>Panagrellus</taxon>
    </lineage>
</organism>
<reference evidence="3" key="1">
    <citation type="journal article" date="2013" name="Genetics">
        <title>The draft genome and transcriptome of Panagrellus redivivus are shaped by the harsh demands of a free-living lifestyle.</title>
        <authorList>
            <person name="Srinivasan J."/>
            <person name="Dillman A.R."/>
            <person name="Macchietto M.G."/>
            <person name="Heikkinen L."/>
            <person name="Lakso M."/>
            <person name="Fracchia K.M."/>
            <person name="Antoshechkin I."/>
            <person name="Mortazavi A."/>
            <person name="Wong G."/>
            <person name="Sternberg P.W."/>
        </authorList>
    </citation>
    <scope>NUCLEOTIDE SEQUENCE [LARGE SCALE GENOMIC DNA]</scope>
    <source>
        <strain evidence="3">MT8872</strain>
    </source>
</reference>
<dbReference type="InterPro" id="IPR035985">
    <property type="entry name" value="Ubiquitin-activating_enz"/>
</dbReference>
<dbReference type="InterPro" id="IPR045886">
    <property type="entry name" value="ThiF/MoeB/HesA"/>
</dbReference>
<evidence type="ECO:0000259" key="2">
    <source>
        <dbReference type="Pfam" id="PF00899"/>
    </source>
</evidence>
<dbReference type="WBParaSite" id="Pan_g20100.t1">
    <property type="protein sequence ID" value="Pan_g20100.t1"/>
    <property type="gene ID" value="Pan_g20100"/>
</dbReference>
<name>A0A7E4VGV9_PANRE</name>
<dbReference type="GO" id="GO:0031510">
    <property type="term" value="C:SUMO activating enzyme complex"/>
    <property type="evidence" value="ECO:0007669"/>
    <property type="project" value="TreeGrafter"/>
</dbReference>
<dbReference type="Gene3D" id="3.40.50.720">
    <property type="entry name" value="NAD(P)-binding Rossmann-like Domain"/>
    <property type="match status" value="1"/>
</dbReference>
<dbReference type="Pfam" id="PF00899">
    <property type="entry name" value="ThiF"/>
    <property type="match status" value="1"/>
</dbReference>
<dbReference type="GO" id="GO:0005737">
    <property type="term" value="C:cytoplasm"/>
    <property type="evidence" value="ECO:0007669"/>
    <property type="project" value="TreeGrafter"/>
</dbReference>
<dbReference type="PANTHER" id="PTHR10953:SF162">
    <property type="entry name" value="SUMO-ACTIVATING ENZYME SUBUNIT 1"/>
    <property type="match status" value="1"/>
</dbReference>
<sequence length="352" mass="39179">MAPTKELNNDEFAVYDRQIRLWGLEAQNRLRNSNVFLYGLSPLGAEIGKNLMLCGLNGFTVADGQKVVKDEVNFMFDSEKSEGQNRAKAAYDRLRVLNPLVNLEAKELQLIDLTPDYLKTFDLVILADQAHDTILDVDAICREHKIRFIAGGIFGWTGYAFFDFDGFEFLVPAPVNHFVNGVENEDDGVPAKKAKTETEATITLEEDNAKIKKKFTYPSFQESMELDPDQITKKIVRQTKPGPFVLNRTLLSLAQLKEHNPTVEEITEHLETHAASPITPLIKACVNDDLDLVTDPAFPAAAAIVGGVLSQEAIKSLSQNDIPYVNFFAFNAVENMGLMYDLPLVKAAPKKA</sequence>
<dbReference type="Proteomes" id="UP000492821">
    <property type="component" value="Unassembled WGS sequence"/>
</dbReference>
<dbReference type="GO" id="GO:0019948">
    <property type="term" value="F:SUMO activating enzyme activity"/>
    <property type="evidence" value="ECO:0007669"/>
    <property type="project" value="TreeGrafter"/>
</dbReference>
<protein>
    <submittedName>
        <fullName evidence="4">ThiF domain-containing protein</fullName>
    </submittedName>
</protein>
<dbReference type="AlphaFoldDB" id="A0A7E4VGV9"/>
<dbReference type="GO" id="GO:0016925">
    <property type="term" value="P:protein sumoylation"/>
    <property type="evidence" value="ECO:0007669"/>
    <property type="project" value="TreeGrafter"/>
</dbReference>
<proteinExistence type="inferred from homology"/>
<comment type="similarity">
    <text evidence="1">Belongs to the ubiquitin-activating E1 family.</text>
</comment>
<evidence type="ECO:0000313" key="4">
    <source>
        <dbReference type="WBParaSite" id="Pan_g20100.t1"/>
    </source>
</evidence>